<feature type="compositionally biased region" description="Low complexity" evidence="8">
    <location>
        <begin position="143"/>
        <end position="162"/>
    </location>
</feature>
<protein>
    <submittedName>
        <fullName evidence="9">Uncharacterized protein</fullName>
    </submittedName>
</protein>
<keyword evidence="4" id="KW-0813">Transport</keyword>
<evidence type="ECO:0000256" key="5">
    <source>
        <dbReference type="ARBA" id="ARBA00022475"/>
    </source>
</evidence>
<dbReference type="GO" id="GO:0005886">
    <property type="term" value="C:plasma membrane"/>
    <property type="evidence" value="ECO:0007669"/>
    <property type="project" value="UniProtKB-SubCell"/>
</dbReference>
<accession>A0A164UTB7</accession>
<organism evidence="9 10">
    <name type="scientific">Daucus carota subsp. sativus</name>
    <name type="common">Carrot</name>
    <dbReference type="NCBI Taxonomy" id="79200"/>
    <lineage>
        <taxon>Eukaryota</taxon>
        <taxon>Viridiplantae</taxon>
        <taxon>Streptophyta</taxon>
        <taxon>Embryophyta</taxon>
        <taxon>Tracheophyta</taxon>
        <taxon>Spermatophyta</taxon>
        <taxon>Magnoliopsida</taxon>
        <taxon>eudicotyledons</taxon>
        <taxon>Gunneridae</taxon>
        <taxon>Pentapetalae</taxon>
        <taxon>asterids</taxon>
        <taxon>campanulids</taxon>
        <taxon>Apiales</taxon>
        <taxon>Apiaceae</taxon>
        <taxon>Apioideae</taxon>
        <taxon>Scandiceae</taxon>
        <taxon>Daucinae</taxon>
        <taxon>Daucus</taxon>
        <taxon>Daucus sect. Daucus</taxon>
    </lineage>
</organism>
<keyword evidence="7" id="KW-0927">Auxin signaling pathway</keyword>
<evidence type="ECO:0000256" key="1">
    <source>
        <dbReference type="ARBA" id="ARBA00002281"/>
    </source>
</evidence>
<dbReference type="InterPro" id="IPR039621">
    <property type="entry name" value="BG1-like"/>
</dbReference>
<gene>
    <name evidence="9" type="ORF">DCAR_0730320</name>
</gene>
<comment type="subcellular location">
    <subcellularLocation>
        <location evidence="2">Cell membrane</location>
    </subcellularLocation>
</comment>
<dbReference type="KEGG" id="dcr:108194040"/>
<evidence type="ECO:0000256" key="2">
    <source>
        <dbReference type="ARBA" id="ARBA00004236"/>
    </source>
</evidence>
<reference evidence="9" key="2">
    <citation type="submission" date="2022-03" db="EMBL/GenBank/DDBJ databases">
        <title>Draft title - Genomic analysis of global carrot germplasm unveils the trajectory of domestication and the origin of high carotenoid orange carrot.</title>
        <authorList>
            <person name="Iorizzo M."/>
            <person name="Ellison S."/>
            <person name="Senalik D."/>
            <person name="Macko-Podgorni A."/>
            <person name="Grzebelus D."/>
            <person name="Bostan H."/>
            <person name="Rolling W."/>
            <person name="Curaba J."/>
            <person name="Simon P."/>
        </authorList>
    </citation>
    <scope>NUCLEOTIDE SEQUENCE</scope>
    <source>
        <tissue evidence="9">Leaf</tissue>
    </source>
</reference>
<sequence length="402" mass="45615">MDMYRKHNYNFLPEDNKLRYIRDQNPSFSSTLLDQIYRSIDETSEHRAADVDQDLVFYNRTVMTVKKKKQYIHSDVEAKDEADFQRIENWMEKRKSGERIIKTREKSADTDLMYQRKKGEKYGGFMNLNSSWSSSDSSSGGLFSSEAESNYGVSSRSSSTTTFRPKPIRTSTDIKKITRDEERDHDSGGVVKRSKLKALKIYGDLKKAKPPISPGAKLAGFLNSFFTAGGNSKKGKISGADSSNTSPACSTSRSCLSKSPGKLSNNGTKRSVRFYPVSVIVDEDCQPCGHKSLQHSQEVKKTPVSDQKKRTNQELMYHIMRKDQSVEEAARELLKNYQRKVERQMEVEDEDDDDASYASSDLFELDNLNDGIDIIGSYMEELPVYETTYLDTNRAIANNLAV</sequence>
<dbReference type="OMA" id="QSNCFRE"/>
<dbReference type="Gramene" id="KZM89335">
    <property type="protein sequence ID" value="KZM89335"/>
    <property type="gene ID" value="DCAR_026410"/>
</dbReference>
<feature type="compositionally biased region" description="Polar residues" evidence="8">
    <location>
        <begin position="240"/>
        <end position="268"/>
    </location>
</feature>
<evidence type="ECO:0000256" key="6">
    <source>
        <dbReference type="ARBA" id="ARBA00023136"/>
    </source>
</evidence>
<keyword evidence="5" id="KW-1003">Cell membrane</keyword>
<evidence type="ECO:0000256" key="3">
    <source>
        <dbReference type="ARBA" id="ARBA00010067"/>
    </source>
</evidence>
<dbReference type="AlphaFoldDB" id="A0A164UTB7"/>
<evidence type="ECO:0000313" key="10">
    <source>
        <dbReference type="Proteomes" id="UP000077755"/>
    </source>
</evidence>
<keyword evidence="10" id="KW-1185">Reference proteome</keyword>
<evidence type="ECO:0000256" key="4">
    <source>
        <dbReference type="ARBA" id="ARBA00022448"/>
    </source>
</evidence>
<feature type="region of interest" description="Disordered" evidence="8">
    <location>
        <begin position="143"/>
        <end position="190"/>
    </location>
</feature>
<dbReference type="EMBL" id="CP093349">
    <property type="protein sequence ID" value="WOH10846.1"/>
    <property type="molecule type" value="Genomic_DNA"/>
</dbReference>
<reference evidence="9" key="1">
    <citation type="journal article" date="2016" name="Nat. Genet.">
        <title>A high-quality carrot genome assembly provides new insights into carotenoid accumulation and asterid genome evolution.</title>
        <authorList>
            <person name="Iorizzo M."/>
            <person name="Ellison S."/>
            <person name="Senalik D."/>
            <person name="Zeng P."/>
            <person name="Satapoomin P."/>
            <person name="Huang J."/>
            <person name="Bowman M."/>
            <person name="Iovene M."/>
            <person name="Sanseverino W."/>
            <person name="Cavagnaro P."/>
            <person name="Yildiz M."/>
            <person name="Macko-Podgorni A."/>
            <person name="Moranska E."/>
            <person name="Grzebelus E."/>
            <person name="Grzebelus D."/>
            <person name="Ashrafi H."/>
            <person name="Zheng Z."/>
            <person name="Cheng S."/>
            <person name="Spooner D."/>
            <person name="Van Deynze A."/>
            <person name="Simon P."/>
        </authorList>
    </citation>
    <scope>NUCLEOTIDE SEQUENCE</scope>
    <source>
        <tissue evidence="9">Leaf</tissue>
    </source>
</reference>
<proteinExistence type="inferred from homology"/>
<dbReference type="Proteomes" id="UP000077755">
    <property type="component" value="Chromosome 7"/>
</dbReference>
<evidence type="ECO:0000313" key="9">
    <source>
        <dbReference type="EMBL" id="WOH10846.1"/>
    </source>
</evidence>
<evidence type="ECO:0000256" key="8">
    <source>
        <dbReference type="SAM" id="MobiDB-lite"/>
    </source>
</evidence>
<name>A0A164UTB7_DAUCS</name>
<evidence type="ECO:0000256" key="7">
    <source>
        <dbReference type="ARBA" id="ARBA00023294"/>
    </source>
</evidence>
<feature type="region of interest" description="Disordered" evidence="8">
    <location>
        <begin position="233"/>
        <end position="268"/>
    </location>
</feature>
<comment type="function">
    <text evidence="1">Involved in auxin transport. Regulator of the auxin signaling pathway.</text>
</comment>
<dbReference type="OrthoDB" id="680041at2759"/>
<dbReference type="GO" id="GO:0009734">
    <property type="term" value="P:auxin-activated signaling pathway"/>
    <property type="evidence" value="ECO:0007669"/>
    <property type="project" value="UniProtKB-KW"/>
</dbReference>
<dbReference type="PANTHER" id="PTHR33541">
    <property type="entry name" value="PROTEIN BIG GRAIN 1-LIKE A-RELATED"/>
    <property type="match status" value="1"/>
</dbReference>
<comment type="similarity">
    <text evidence="3">Belongs to the BIG GRAIN 1 (BG1) plant protein family.</text>
</comment>
<dbReference type="PANTHER" id="PTHR33541:SF28">
    <property type="entry name" value="PROTEIN BIG GRAIN 1-LIKE A"/>
    <property type="match status" value="1"/>
</dbReference>
<feature type="compositionally biased region" description="Basic and acidic residues" evidence="8">
    <location>
        <begin position="172"/>
        <end position="187"/>
    </location>
</feature>
<keyword evidence="6" id="KW-0472">Membrane</keyword>